<evidence type="ECO:0000313" key="1">
    <source>
        <dbReference type="EMBL" id="DAF50534.1"/>
    </source>
</evidence>
<reference evidence="1" key="1">
    <citation type="journal article" date="2021" name="Proc. Natl. Acad. Sci. U.S.A.">
        <title>A Catalog of Tens of Thousands of Viruses from Human Metagenomes Reveals Hidden Associations with Chronic Diseases.</title>
        <authorList>
            <person name="Tisza M.J."/>
            <person name="Buck C.B."/>
        </authorList>
    </citation>
    <scope>NUCLEOTIDE SEQUENCE</scope>
    <source>
        <strain evidence="1">CthH09</strain>
    </source>
</reference>
<organism evidence="1">
    <name type="scientific">Siphoviridae sp. cthH09</name>
    <dbReference type="NCBI Taxonomy" id="2827915"/>
    <lineage>
        <taxon>Viruses</taxon>
        <taxon>Duplodnaviria</taxon>
        <taxon>Heunggongvirae</taxon>
        <taxon>Uroviricota</taxon>
        <taxon>Caudoviricetes</taxon>
    </lineage>
</organism>
<sequence length="33" mass="3850">MFSIFSSSFMCVSQYSFPVFTRCLLVVLRLRAI</sequence>
<proteinExistence type="predicted"/>
<name>A0A8S5SHU9_9CAUD</name>
<accession>A0A8S5SHU9</accession>
<dbReference type="EMBL" id="BK032597">
    <property type="protein sequence ID" value="DAF50534.1"/>
    <property type="molecule type" value="Genomic_DNA"/>
</dbReference>
<protein>
    <submittedName>
        <fullName evidence="1">Uncharacterized protein</fullName>
    </submittedName>
</protein>